<evidence type="ECO:0000313" key="1">
    <source>
        <dbReference type="EMBL" id="MBB4942743.1"/>
    </source>
</evidence>
<name>A0A7W7S3V5_9ACTN</name>
<proteinExistence type="predicted"/>
<comment type="caution">
    <text evidence="1">The sequence shown here is derived from an EMBL/GenBank/DDBJ whole genome shotgun (WGS) entry which is preliminary data.</text>
</comment>
<dbReference type="RefSeq" id="WP_184758736.1">
    <property type="nucleotide sequence ID" value="NZ_JACHJU010000004.1"/>
</dbReference>
<keyword evidence="2" id="KW-1185">Reference proteome</keyword>
<sequence>MLRHRFGMGGWGVQPWQVVRQDHPGLYPPGLPAAERFPIHVYLADSRTGRVLAVQVNGARSRTSRPLSG</sequence>
<gene>
    <name evidence="1" type="ORF">FHR32_007143</name>
</gene>
<reference evidence="1 2" key="1">
    <citation type="submission" date="2020-08" db="EMBL/GenBank/DDBJ databases">
        <title>Sequencing the genomes of 1000 actinobacteria strains.</title>
        <authorList>
            <person name="Klenk H.-P."/>
        </authorList>
    </citation>
    <scope>NUCLEOTIDE SEQUENCE [LARGE SCALE GENOMIC DNA]</scope>
    <source>
        <strain evidence="1 2">DSM 43023</strain>
    </source>
</reference>
<dbReference type="Proteomes" id="UP000534286">
    <property type="component" value="Unassembled WGS sequence"/>
</dbReference>
<evidence type="ECO:0000313" key="2">
    <source>
        <dbReference type="Proteomes" id="UP000534286"/>
    </source>
</evidence>
<dbReference type="EMBL" id="JACHJU010000004">
    <property type="protein sequence ID" value="MBB4942743.1"/>
    <property type="molecule type" value="Genomic_DNA"/>
</dbReference>
<organism evidence="1 2">
    <name type="scientific">Streptosporangium album</name>
    <dbReference type="NCBI Taxonomy" id="47479"/>
    <lineage>
        <taxon>Bacteria</taxon>
        <taxon>Bacillati</taxon>
        <taxon>Actinomycetota</taxon>
        <taxon>Actinomycetes</taxon>
        <taxon>Streptosporangiales</taxon>
        <taxon>Streptosporangiaceae</taxon>
        <taxon>Streptosporangium</taxon>
    </lineage>
</organism>
<protein>
    <submittedName>
        <fullName evidence="1">Uncharacterized protein</fullName>
    </submittedName>
</protein>
<dbReference type="AlphaFoldDB" id="A0A7W7S3V5"/>
<accession>A0A7W7S3V5</accession>